<accession>A0A3B0WUQ1</accession>
<reference evidence="2" key="1">
    <citation type="submission" date="2018-06" db="EMBL/GenBank/DDBJ databases">
        <authorList>
            <person name="Zhirakovskaya E."/>
        </authorList>
    </citation>
    <scope>NUCLEOTIDE SEQUENCE</scope>
</reference>
<gene>
    <name evidence="2" type="ORF">MNBD_GAMMA05-1833</name>
</gene>
<evidence type="ECO:0000313" key="2">
    <source>
        <dbReference type="EMBL" id="VAW54872.1"/>
    </source>
</evidence>
<sequence length="444" mass="48943">MIINNENIRHICRISGFLLCSLVAVVSHADDDVLTKAKALHQKGQAQQAYQLLQSNADEYAGAFEYDYLLGQTAVDAGQPLEAIFALERVLDQRPNFSPARAEIAKAYFLIGENEAAKFEFKEAQKADMPADSKKLIASYLSTIDERILGGTSDSSFYISTGLGYDGNVNSATSTSQIAIPTGILTLQNPEADSSVGILQGGGRFSHAIKQHINVYGSADLRLYEAFDESDFSTQIVDGVIGLHFLQGVNQYRVSLATQIFALDGSANRKLIGINSQWQRSIDAANQFTLFGQYASLRFPDASRLDVNQLSIGGTWLHVFASSNQPIAYFTGYYGDEKEQTGVPNSEFVGREYFGLRVGLQLKTSARLVWSGVLTYQQSEYGGDSPLFGEIREDDFINVTVGADYLFNGGWTLRPEISYSDNDSSLEINSYDRLRALVMARKEF</sequence>
<dbReference type="SUPFAM" id="SSF48452">
    <property type="entry name" value="TPR-like"/>
    <property type="match status" value="1"/>
</dbReference>
<protein>
    <recommendedName>
        <fullName evidence="1">Surface lipoprotein assembly modifier C-terminal domain-containing protein</fullName>
    </recommendedName>
</protein>
<dbReference type="EMBL" id="UOFE01000044">
    <property type="protein sequence ID" value="VAW54872.1"/>
    <property type="molecule type" value="Genomic_DNA"/>
</dbReference>
<name>A0A3B0WUQ1_9ZZZZ</name>
<dbReference type="Pfam" id="PF04575">
    <property type="entry name" value="SlipAM"/>
    <property type="match status" value="1"/>
</dbReference>
<dbReference type="Pfam" id="PF14559">
    <property type="entry name" value="TPR_19"/>
    <property type="match status" value="1"/>
</dbReference>
<organism evidence="2">
    <name type="scientific">hydrothermal vent metagenome</name>
    <dbReference type="NCBI Taxonomy" id="652676"/>
    <lineage>
        <taxon>unclassified sequences</taxon>
        <taxon>metagenomes</taxon>
        <taxon>ecological metagenomes</taxon>
    </lineage>
</organism>
<evidence type="ECO:0000259" key="1">
    <source>
        <dbReference type="Pfam" id="PF04575"/>
    </source>
</evidence>
<dbReference type="AlphaFoldDB" id="A0A3B0WUQ1"/>
<dbReference type="InterPro" id="IPR011990">
    <property type="entry name" value="TPR-like_helical_dom_sf"/>
</dbReference>
<feature type="domain" description="Surface lipoprotein assembly modifier C-terminal" evidence="1">
    <location>
        <begin position="157"/>
        <end position="444"/>
    </location>
</feature>
<dbReference type="InterPro" id="IPR007655">
    <property type="entry name" value="Slam_C"/>
</dbReference>
<dbReference type="Gene3D" id="1.25.40.10">
    <property type="entry name" value="Tetratricopeptide repeat domain"/>
    <property type="match status" value="1"/>
</dbReference>
<proteinExistence type="predicted"/>